<keyword evidence="7" id="KW-1185">Reference proteome</keyword>
<sequence length="38" mass="3991">MNGNGVSCTKTKCSVNWGQALTEGTKRWGDNLFGSVSG</sequence>
<dbReference type="InterPro" id="IPR002633">
    <property type="entry name" value="Bacteriocin_IIa"/>
</dbReference>
<keyword evidence="4" id="KW-0078">Bacteriocin</keyword>
<protein>
    <submittedName>
        <fullName evidence="5">Class II bacteriocin</fullName>
    </submittedName>
</protein>
<keyword evidence="3" id="KW-0044">Antibiotic</keyword>
<dbReference type="RefSeq" id="WP_143019123.1">
    <property type="nucleotide sequence ID" value="NZ_CP084917.1"/>
</dbReference>
<proteinExistence type="inferred from homology"/>
<evidence type="ECO:0000313" key="6">
    <source>
        <dbReference type="EMBL" id="SDQ64413.1"/>
    </source>
</evidence>
<evidence type="ECO:0000313" key="7">
    <source>
        <dbReference type="Proteomes" id="UP000199481"/>
    </source>
</evidence>
<dbReference type="AlphaFoldDB" id="A0A1H1CI18"/>
<dbReference type="GO" id="GO:0042742">
    <property type="term" value="P:defense response to bacterium"/>
    <property type="evidence" value="ECO:0007669"/>
    <property type="project" value="UniProtKB-KW"/>
</dbReference>
<evidence type="ECO:0000256" key="4">
    <source>
        <dbReference type="ARBA" id="ARBA00023048"/>
    </source>
</evidence>
<evidence type="ECO:0000256" key="2">
    <source>
        <dbReference type="ARBA" id="ARBA00022529"/>
    </source>
</evidence>
<keyword evidence="2" id="KW-0929">Antimicrobial</keyword>
<comment type="similarity">
    <text evidence="1">Belongs to the bacteriocin class IIA/YGNGV family.</text>
</comment>
<reference evidence="5" key="2">
    <citation type="submission" date="2016-10" db="EMBL/GenBank/DDBJ databases">
        <authorList>
            <person name="de Groot N.N."/>
        </authorList>
    </citation>
    <scope>NUCLEOTIDE SEQUENCE [LARGE SCALE GENOMIC DNA]</scope>
    <source>
        <strain evidence="5">MPL-11</strain>
    </source>
</reference>
<evidence type="ECO:0000256" key="3">
    <source>
        <dbReference type="ARBA" id="ARBA00023022"/>
    </source>
</evidence>
<dbReference type="EMBL" id="FNJW01000009">
    <property type="protein sequence ID" value="SDQ63835.1"/>
    <property type="molecule type" value="Genomic_DNA"/>
</dbReference>
<dbReference type="EMBL" id="FNJW01000009">
    <property type="protein sequence ID" value="SDQ64413.1"/>
    <property type="molecule type" value="Genomic_DNA"/>
</dbReference>
<gene>
    <name evidence="5" type="ORF">SAMN04487752_2747</name>
    <name evidence="6" type="ORF">SAMN04487752_2769</name>
</gene>
<dbReference type="Proteomes" id="UP000199481">
    <property type="component" value="Unassembled WGS sequence"/>
</dbReference>
<evidence type="ECO:0000256" key="1">
    <source>
        <dbReference type="ARBA" id="ARBA00007999"/>
    </source>
</evidence>
<accession>A0A1H1CI18</accession>
<dbReference type="OrthoDB" id="3010255at2"/>
<dbReference type="Gene3D" id="1.20.5.130">
    <property type="match status" value="1"/>
</dbReference>
<dbReference type="GO" id="GO:0005576">
    <property type="term" value="C:extracellular region"/>
    <property type="evidence" value="ECO:0007669"/>
    <property type="project" value="InterPro"/>
</dbReference>
<organism evidence="5 7">
    <name type="scientific">Carnobacterium viridans</name>
    <dbReference type="NCBI Taxonomy" id="174587"/>
    <lineage>
        <taxon>Bacteria</taxon>
        <taxon>Bacillati</taxon>
        <taxon>Bacillota</taxon>
        <taxon>Bacilli</taxon>
        <taxon>Lactobacillales</taxon>
        <taxon>Carnobacteriaceae</taxon>
        <taxon>Carnobacterium</taxon>
    </lineage>
</organism>
<dbReference type="Pfam" id="PF01721">
    <property type="entry name" value="Bacteriocin_II"/>
    <property type="match status" value="1"/>
</dbReference>
<dbReference type="InterPro" id="IPR023388">
    <property type="entry name" value="Bacteriocin_IIa_dom_sf"/>
</dbReference>
<name>A0A1H1CI18_9LACT</name>
<reference evidence="7" key="1">
    <citation type="submission" date="2016-10" db="EMBL/GenBank/DDBJ databases">
        <authorList>
            <person name="Varghese N."/>
            <person name="Submissions S."/>
        </authorList>
    </citation>
    <scope>NUCLEOTIDE SEQUENCE [LARGE SCALE GENOMIC DNA]</scope>
    <source>
        <strain evidence="7">MPL-11</strain>
    </source>
</reference>
<dbReference type="GO" id="GO:0031640">
    <property type="term" value="P:killing of cells of another organism"/>
    <property type="evidence" value="ECO:0007669"/>
    <property type="project" value="UniProtKB-KW"/>
</dbReference>
<evidence type="ECO:0000313" key="5">
    <source>
        <dbReference type="EMBL" id="SDQ63835.1"/>
    </source>
</evidence>